<dbReference type="RefSeq" id="XP_028544313.1">
    <property type="nucleotide sequence ID" value="XM_028688512.1"/>
</dbReference>
<dbReference type="GeneID" id="39748453"/>
<dbReference type="SUPFAM" id="SSF53223">
    <property type="entry name" value="Aminoacid dehydrogenase-like, N-terminal domain"/>
    <property type="match status" value="1"/>
</dbReference>
<evidence type="ECO:0000313" key="4">
    <source>
        <dbReference type="EMBL" id="GAW81724.1"/>
    </source>
</evidence>
<keyword evidence="1" id="KW-1133">Transmembrane helix</keyword>
<dbReference type="InterPro" id="IPR046346">
    <property type="entry name" value="Aminoacid_DH-like_N_sf"/>
</dbReference>
<dbReference type="InterPro" id="IPR020630">
    <property type="entry name" value="THF_DH/CycHdrlase_cat_dom"/>
</dbReference>
<dbReference type="GO" id="GO:0004488">
    <property type="term" value="F:methylenetetrahydrofolate dehydrogenase (NADP+) activity"/>
    <property type="evidence" value="ECO:0007669"/>
    <property type="project" value="InterPro"/>
</dbReference>
<evidence type="ECO:0000259" key="3">
    <source>
        <dbReference type="Pfam" id="PF02882"/>
    </source>
</evidence>
<keyword evidence="1" id="KW-0472">Membrane</keyword>
<organism evidence="4 5">
    <name type="scientific">Plasmodium gonderi</name>
    <dbReference type="NCBI Taxonomy" id="77519"/>
    <lineage>
        <taxon>Eukaryota</taxon>
        <taxon>Sar</taxon>
        <taxon>Alveolata</taxon>
        <taxon>Apicomplexa</taxon>
        <taxon>Aconoidasida</taxon>
        <taxon>Haemosporida</taxon>
        <taxon>Plasmodiidae</taxon>
        <taxon>Plasmodium</taxon>
        <taxon>Plasmodium (Plasmodium)</taxon>
    </lineage>
</organism>
<reference evidence="5" key="1">
    <citation type="submission" date="2017-04" db="EMBL/GenBank/DDBJ databases">
        <title>Plasmodium gonderi genome.</title>
        <authorList>
            <person name="Arisue N."/>
            <person name="Honma H."/>
            <person name="Kawai S."/>
            <person name="Tougan T."/>
            <person name="Tanabe K."/>
            <person name="Horii T."/>
        </authorList>
    </citation>
    <scope>NUCLEOTIDE SEQUENCE [LARGE SCALE GENOMIC DNA]</scope>
    <source>
        <strain evidence="5">ATCC 30045</strain>
    </source>
</reference>
<keyword evidence="5" id="KW-1185">Reference proteome</keyword>
<dbReference type="PANTHER" id="PTHR48099">
    <property type="entry name" value="C-1-TETRAHYDROFOLATE SYNTHASE, CYTOPLASMIC-RELATED"/>
    <property type="match status" value="1"/>
</dbReference>
<dbReference type="GO" id="GO:0005829">
    <property type="term" value="C:cytosol"/>
    <property type="evidence" value="ECO:0007669"/>
    <property type="project" value="TreeGrafter"/>
</dbReference>
<dbReference type="OMA" id="RHINKCY"/>
<dbReference type="SUPFAM" id="SSF51735">
    <property type="entry name" value="NAD(P)-binding Rossmann-fold domains"/>
    <property type="match status" value="1"/>
</dbReference>
<dbReference type="Proteomes" id="UP000195521">
    <property type="component" value="Unassembled WGS sequence"/>
</dbReference>
<feature type="transmembrane region" description="Helical" evidence="1">
    <location>
        <begin position="635"/>
        <end position="657"/>
    </location>
</feature>
<evidence type="ECO:0000313" key="5">
    <source>
        <dbReference type="Proteomes" id="UP000195521"/>
    </source>
</evidence>
<dbReference type="PANTHER" id="PTHR48099:SF5">
    <property type="entry name" value="C-1-TETRAHYDROFOLATE SYNTHASE, CYTOPLASMIC"/>
    <property type="match status" value="1"/>
</dbReference>
<feature type="domain" description="Tetrahydrofolate dehydrogenase/cyclohydrolase NAD(P)-binding" evidence="3">
    <location>
        <begin position="422"/>
        <end position="464"/>
    </location>
</feature>
<dbReference type="OrthoDB" id="5126881at2759"/>
<dbReference type="GO" id="GO:0035999">
    <property type="term" value="P:tetrahydrofolate interconversion"/>
    <property type="evidence" value="ECO:0007669"/>
    <property type="project" value="TreeGrafter"/>
</dbReference>
<dbReference type="InterPro" id="IPR020631">
    <property type="entry name" value="THF_DH/CycHdrlase_NAD-bd_dom"/>
</dbReference>
<proteinExistence type="predicted"/>
<name>A0A1Y1JNT1_PLAGO</name>
<evidence type="ECO:0000259" key="2">
    <source>
        <dbReference type="Pfam" id="PF00763"/>
    </source>
</evidence>
<dbReference type="Pfam" id="PF00763">
    <property type="entry name" value="THF_DHG_CYH"/>
    <property type="match status" value="1"/>
</dbReference>
<sequence length="659" mass="76478">MSCVTLYGHQLASQIDELVIRKIAYEKKELLRRKKLPEEKNLFIIYSKNLVTYSYLHILLKKSLYLKAHVNFILIRVHNRCNQKRLINLIEKINRKGKNTWVIILSPLSPHINKCYISSFIREEKDVDCSNCATIWKLLNSDDDYSVDCSGTCVETCNSINGCDDRCINLPPPLPLPNVGASYFYIEYRNVFLQLLFAVCYFCKMKKGEDIWMDVLSNFRTWKEIKKKNDRNAGEGKYPGLRQVLLDNNEEEIHKTSGTKLTSHCSRANNSCKEIGQIIDRNSAVYNYFRSSVKYNLPCCVHAILVFIKYYNISLKGKNVLIVNRNVSIFLSLFVFFLKYDISTTVYDPLIGKILCSYQSGANNGNPNGGKGWYFNMNERKLHIKNEKDFKIKFKIFYNAYLSTKNMYKKFSHKDILSMQKNMNKRVVRNSDIIIIGIGSFNILKKNHIKKSAIVLDLGINLTQPRNSCMQTCTMPTWGIDIQYKNVEIINDHNELVKMKYLYKKQVGCIRKCTAYRKTKNIKRFQIVENAINITKPTWLIPVPARSVRSRSILRTKVISVKKEGCNSTHLHYFKDDNIPQYYWKWAKGKKNKYSNVTILKSGKSKIKFSNRLAKYLQNYEIVGDADVNCKKRCALISSVPGGLGLITTSVFFYNLYFN</sequence>
<feature type="domain" description="Tetrahydrofolate dehydrogenase/cyclohydrolase catalytic" evidence="2">
    <location>
        <begin position="7"/>
        <end position="128"/>
    </location>
</feature>
<keyword evidence="1" id="KW-0812">Transmembrane</keyword>
<accession>A0A1Y1JNT1</accession>
<dbReference type="GO" id="GO:0004477">
    <property type="term" value="F:methenyltetrahydrofolate cyclohydrolase activity"/>
    <property type="evidence" value="ECO:0007669"/>
    <property type="project" value="TreeGrafter"/>
</dbReference>
<evidence type="ECO:0000256" key="1">
    <source>
        <dbReference type="SAM" id="Phobius"/>
    </source>
</evidence>
<dbReference type="Pfam" id="PF02882">
    <property type="entry name" value="THF_DHG_CYH_C"/>
    <property type="match status" value="1"/>
</dbReference>
<dbReference type="InterPro" id="IPR036291">
    <property type="entry name" value="NAD(P)-bd_dom_sf"/>
</dbReference>
<protein>
    <submittedName>
        <fullName evidence="4">Bifunctional methylenetetrahydrofolate dehydrogenase/cyclohydrolase</fullName>
    </submittedName>
</protein>
<keyword evidence="4" id="KW-0378">Hydrolase</keyword>
<dbReference type="EMBL" id="BDQF01000012">
    <property type="protein sequence ID" value="GAW81724.1"/>
    <property type="molecule type" value="Genomic_DNA"/>
</dbReference>
<dbReference type="AlphaFoldDB" id="A0A1Y1JNT1"/>
<gene>
    <name evidence="4" type="ORF">PGO_111740</name>
</gene>
<comment type="caution">
    <text evidence="4">The sequence shown here is derived from an EMBL/GenBank/DDBJ whole genome shotgun (WGS) entry which is preliminary data.</text>
</comment>
<dbReference type="Gene3D" id="3.40.50.10860">
    <property type="entry name" value="Leucine Dehydrogenase, chain A, domain 1"/>
    <property type="match status" value="1"/>
</dbReference>
<dbReference type="Gene3D" id="3.40.50.720">
    <property type="entry name" value="NAD(P)-binding Rossmann-like Domain"/>
    <property type="match status" value="1"/>
</dbReference>